<evidence type="ECO:0000256" key="2">
    <source>
        <dbReference type="SAM" id="MobiDB-lite"/>
    </source>
</evidence>
<dbReference type="GO" id="GO:0005975">
    <property type="term" value="P:carbohydrate metabolic process"/>
    <property type="evidence" value="ECO:0007669"/>
    <property type="project" value="UniProtKB-ARBA"/>
</dbReference>
<evidence type="ECO:0000313" key="4">
    <source>
        <dbReference type="EMBL" id="RAV19170.1"/>
    </source>
</evidence>
<evidence type="ECO:0000313" key="5">
    <source>
        <dbReference type="Proteomes" id="UP000250369"/>
    </source>
</evidence>
<accession>A0A329MHC2</accession>
<evidence type="ECO:0000259" key="3">
    <source>
        <dbReference type="PROSITE" id="PS51272"/>
    </source>
</evidence>
<feature type="domain" description="SLH" evidence="3">
    <location>
        <begin position="102"/>
        <end position="161"/>
    </location>
</feature>
<sequence length="1652" mass="180062">MLISYRPRRILRMWIVYFLLISMAFAESVIQIRPVHGEEALFTDTASSYAKMEIDYLAKAGILSGYEDGTFAPKKPLTRGEMAKVLAILLDLPEKPGAAERFTDIEQDSWYRGYAGALFEAGITTGTSDSTFSPNAYVTREELIVFFIRAFGWEEAALTSLVKEASWADGGLIADWAKPSIDLACRIGFVGGIENADGSLSFNPKGNAERQALARLSYQFVTNHSRFMEQMERIESEQKAGKSSTPSGVTVTPSPTPSGDPSTPSPTPSGSPSTSSPTPSRGPSTPSPTPSGSPATSNPTPSSGTATPSPTPSGSPSTTSPTPSGGPSTPSPTSALEIVRNNEPNAVIVIAEGADARTVDAADTLAEYVMKATGAALPIAFDNQLSSINGQQEYVRIFVGESSLQTDYVLDDLLAGMDGEGFIIYPYADEIAITGPTSLGTQFGVYDFLERFVGVRWLMPGPDGEDVPQHASLLVPRQEIREEPAFISRQFFEYHTPDWDDWQERNRIHERIQFHHNMNNLFDPAVYWADNPDFYPGGTVPESWYDWQPCFSNPDTITAAVASINAYFDANPLSESYSLGINDSSNFCEARPDHPLYTGATNSIGQPDMSNIYYPWVNAVVEGVLAEHPDKYFGLLAYGSVYDVPTNLQLNDHVIPYITDDRMSWGDPATETIGKQHTEAWKLKAAKLGWYDYLYGSPYALPRVYNERMAENYRYALDNHVVAQVAELFPNFGEGPKPWLSARLQWNPEQDEEQLLNEWYDRAVGAEAATYLKQYYEIWEQFWSERIFQTDWFNRQRGNFLRFDLADYLEAVTDDDLTESRSLMELVVKKAGTAAQKKRAELLMKTFEYYEASALSYAKQGAVAAPADSAEALSMLERTIVSLESAEFRLNYLQEYNGDPVLGQSIGLSNQWFGLTSGKFAALTDWIAQEPDGGAVRSKLIELTGTHASQWIRDYARFLYAAGTNERQLVSNPSFEYASNGSEKAAPPWVYWGTAERSADVARTGQYSLKASDLNPGGVFQNLVLGPGKYGVISHFYSPPGTQTSSWGRVGVTYYDSNGTALESRYSEGPRIENYAGSWAAIEMIVEVPSQVNGIAVDHASVGPLFWQLQPQTAVYIDDVAVYKLDTPIRTDKVVSVQAEQGQVKAVLSGISGASVSADDFEIRLSLDQRLETMVTASAYTWDAGNLTVTFTVPELEGMNHLQSAVYMVSYQNTAFAQAAPMIVPALQAGPQLLVNGSFEAGADGAPGLAPPWSYGNEMARTDAAFRTGANSLSLTGANPVGPSQAADIAPGKYVARYSFYTPEGTNTGSWTRAGISILDAQGNAISSQYSDAVYVGENAGGWKLVEFVFDIMPEYNGAAPRSLRITPTFWAIGDGVTVYLDDVELNRLSQLVPQVESVFIEDGTVKAKMTKAPAAIPGANDFLVHRSIDQNPEAAVAPNSYSWDAASLTASFVIPEAERALTVQTVVYSVSYQNSAFVQSAPMIVPALQAGPQLLINGSFESGADGAPGSAPPWSYGAEMERTAAAFRTGSASLSLTGDNPVGPSQTVDVTPGKYAARYYFYTPAGTTTGSWTRAGIVFLDAQGNALSWQYSDGVYVGENAGGWKQVQFVFDILPDYNGVAPSSVRITPTFWAIGNEVTVYMDDVELAKYE</sequence>
<dbReference type="GO" id="GO:0016787">
    <property type="term" value="F:hydrolase activity"/>
    <property type="evidence" value="ECO:0007669"/>
    <property type="project" value="UniProtKB-KW"/>
</dbReference>
<dbReference type="PANTHER" id="PTHR47406:SF2">
    <property type="entry name" value="ALPHA GLUCURONIDASE N-TERMINAL DOMAIN-CONTAINING PROTEIN"/>
    <property type="match status" value="1"/>
</dbReference>
<dbReference type="Proteomes" id="UP000250369">
    <property type="component" value="Unassembled WGS sequence"/>
</dbReference>
<feature type="domain" description="SLH" evidence="3">
    <location>
        <begin position="37"/>
        <end position="100"/>
    </location>
</feature>
<gene>
    <name evidence="4" type="ORF">DQG23_21770</name>
</gene>
<dbReference type="Gene3D" id="3.30.379.10">
    <property type="entry name" value="Chitobiase/beta-hexosaminidase domain 2-like"/>
    <property type="match status" value="1"/>
</dbReference>
<dbReference type="RefSeq" id="WP_113032988.1">
    <property type="nucleotide sequence ID" value="NZ_QMFB01000013.1"/>
</dbReference>
<feature type="compositionally biased region" description="Low complexity" evidence="2">
    <location>
        <begin position="270"/>
        <end position="284"/>
    </location>
</feature>
<keyword evidence="1" id="KW-0378">Hydrolase</keyword>
<proteinExistence type="predicted"/>
<feature type="compositionally biased region" description="Low complexity" evidence="2">
    <location>
        <begin position="292"/>
        <end position="334"/>
    </location>
</feature>
<dbReference type="InterPro" id="IPR001119">
    <property type="entry name" value="SLH_dom"/>
</dbReference>
<reference evidence="4 5" key="1">
    <citation type="journal article" date="2009" name="Int. J. Syst. Evol. Microbiol.">
        <title>Paenibacillus contaminans sp. nov., isolated from a contaminated laboratory plate.</title>
        <authorList>
            <person name="Chou J.H."/>
            <person name="Lee J.H."/>
            <person name="Lin M.C."/>
            <person name="Chang P.S."/>
            <person name="Arun A.B."/>
            <person name="Young C.C."/>
            <person name="Chen W.M."/>
        </authorList>
    </citation>
    <scope>NUCLEOTIDE SEQUENCE [LARGE SCALE GENOMIC DNA]</scope>
    <source>
        <strain evidence="4 5">CKOBP-6</strain>
    </source>
</reference>
<dbReference type="OrthoDB" id="1099022at2"/>
<dbReference type="Gene3D" id="2.60.120.260">
    <property type="entry name" value="Galactose-binding domain-like"/>
    <property type="match status" value="3"/>
</dbReference>
<dbReference type="EMBL" id="QMFB01000013">
    <property type="protein sequence ID" value="RAV19170.1"/>
    <property type="molecule type" value="Genomic_DNA"/>
</dbReference>
<dbReference type="InterPro" id="IPR032287">
    <property type="entry name" value="DUF4838"/>
</dbReference>
<comment type="caution">
    <text evidence="4">The sequence shown here is derived from an EMBL/GenBank/DDBJ whole genome shotgun (WGS) entry which is preliminary data.</text>
</comment>
<feature type="compositionally biased region" description="Low complexity" evidence="2">
    <location>
        <begin position="243"/>
        <end position="253"/>
    </location>
</feature>
<dbReference type="Pfam" id="PF00395">
    <property type="entry name" value="SLH"/>
    <property type="match status" value="2"/>
</dbReference>
<dbReference type="PRINTS" id="PR01217">
    <property type="entry name" value="PRICHEXTENSN"/>
</dbReference>
<dbReference type="InterPro" id="IPR029018">
    <property type="entry name" value="Hex-like_dom2"/>
</dbReference>
<name>A0A329MHC2_9BACL</name>
<evidence type="ECO:0000256" key="1">
    <source>
        <dbReference type="ARBA" id="ARBA00022801"/>
    </source>
</evidence>
<feature type="region of interest" description="Disordered" evidence="2">
    <location>
        <begin position="233"/>
        <end position="335"/>
    </location>
</feature>
<dbReference type="Pfam" id="PF16126">
    <property type="entry name" value="DUF4838"/>
    <property type="match status" value="1"/>
</dbReference>
<keyword evidence="5" id="KW-1185">Reference proteome</keyword>
<protein>
    <recommendedName>
        <fullName evidence="3">SLH domain-containing protein</fullName>
    </recommendedName>
</protein>
<feature type="compositionally biased region" description="Pro residues" evidence="2">
    <location>
        <begin position="254"/>
        <end position="269"/>
    </location>
</feature>
<dbReference type="PROSITE" id="PS51272">
    <property type="entry name" value="SLH"/>
    <property type="match status" value="2"/>
</dbReference>
<organism evidence="4 5">
    <name type="scientific">Paenibacillus contaminans</name>
    <dbReference type="NCBI Taxonomy" id="450362"/>
    <lineage>
        <taxon>Bacteria</taxon>
        <taxon>Bacillati</taxon>
        <taxon>Bacillota</taxon>
        <taxon>Bacilli</taxon>
        <taxon>Bacillales</taxon>
        <taxon>Paenibacillaceae</taxon>
        <taxon>Paenibacillus</taxon>
    </lineage>
</organism>
<dbReference type="PANTHER" id="PTHR47406">
    <property type="entry name" value="COAGULATION FACTOR 5/8 TYPE, C-TERMINAL"/>
    <property type="match status" value="1"/>
</dbReference>